<dbReference type="GO" id="GO:0000776">
    <property type="term" value="C:kinetochore"/>
    <property type="evidence" value="ECO:0007669"/>
    <property type="project" value="InterPro"/>
</dbReference>
<evidence type="ECO:0000313" key="2">
    <source>
        <dbReference type="Proteomes" id="UP000792457"/>
    </source>
</evidence>
<reference evidence="1" key="2">
    <citation type="submission" date="2017-10" db="EMBL/GenBank/DDBJ databases">
        <title>Ladona fulva Genome sequencing and assembly.</title>
        <authorList>
            <person name="Murali S."/>
            <person name="Richards S."/>
            <person name="Bandaranaike D."/>
            <person name="Bellair M."/>
            <person name="Blankenburg K."/>
            <person name="Chao H."/>
            <person name="Dinh H."/>
            <person name="Doddapaneni H."/>
            <person name="Dugan-Rocha S."/>
            <person name="Elkadiri S."/>
            <person name="Gnanaolivu R."/>
            <person name="Hernandez B."/>
            <person name="Skinner E."/>
            <person name="Javaid M."/>
            <person name="Lee S."/>
            <person name="Li M."/>
            <person name="Ming W."/>
            <person name="Munidasa M."/>
            <person name="Muniz J."/>
            <person name="Nguyen L."/>
            <person name="Hughes D."/>
            <person name="Osuji N."/>
            <person name="Pu L.-L."/>
            <person name="Puazo M."/>
            <person name="Qu C."/>
            <person name="Quiroz J."/>
            <person name="Raj R."/>
            <person name="Weissenberger G."/>
            <person name="Xin Y."/>
            <person name="Zou X."/>
            <person name="Han Y."/>
            <person name="Worley K."/>
            <person name="Muzny D."/>
            <person name="Gibbs R."/>
        </authorList>
    </citation>
    <scope>NUCLEOTIDE SEQUENCE</scope>
    <source>
        <strain evidence="1">Sampled in the wild</strain>
    </source>
</reference>
<proteinExistence type="predicted"/>
<organism evidence="1 2">
    <name type="scientific">Ladona fulva</name>
    <name type="common">Scarce chaser dragonfly</name>
    <name type="synonym">Libellula fulva</name>
    <dbReference type="NCBI Taxonomy" id="123851"/>
    <lineage>
        <taxon>Eukaryota</taxon>
        <taxon>Metazoa</taxon>
        <taxon>Ecdysozoa</taxon>
        <taxon>Arthropoda</taxon>
        <taxon>Hexapoda</taxon>
        <taxon>Insecta</taxon>
        <taxon>Pterygota</taxon>
        <taxon>Palaeoptera</taxon>
        <taxon>Odonata</taxon>
        <taxon>Epiprocta</taxon>
        <taxon>Anisoptera</taxon>
        <taxon>Libelluloidea</taxon>
        <taxon>Libellulidae</taxon>
        <taxon>Ladona</taxon>
    </lineage>
</organism>
<dbReference type="EMBL" id="KZ308133">
    <property type="protein sequence ID" value="KAG8222404.1"/>
    <property type="molecule type" value="Genomic_DNA"/>
</dbReference>
<sequence>MSIEESGDTTKTIDEKVEESIHRVTHYRKHFPRKCSHFLTKKIKMQHFMLENVKIILEEDKKRSEDKMSVDKVEVPFIPDIDAKLTKKIADLQEEASNLIKILDQIKSEENSHVHQMTDI</sequence>
<dbReference type="Proteomes" id="UP000792457">
    <property type="component" value="Unassembled WGS sequence"/>
</dbReference>
<gene>
    <name evidence="1" type="ORF">J437_LFUL004863</name>
</gene>
<keyword evidence="2" id="KW-1185">Reference proteome</keyword>
<name>A0A8K0JUC4_LADFU</name>
<dbReference type="Pfam" id="PF08641">
    <property type="entry name" value="Mis14"/>
    <property type="match status" value="1"/>
</dbReference>
<dbReference type="InterPro" id="IPR013950">
    <property type="entry name" value="Mis14/Nsl1"/>
</dbReference>
<dbReference type="AlphaFoldDB" id="A0A8K0JUC4"/>
<accession>A0A8K0JUC4</accession>
<evidence type="ECO:0000313" key="1">
    <source>
        <dbReference type="EMBL" id="KAG8222404.1"/>
    </source>
</evidence>
<reference evidence="1" key="1">
    <citation type="submission" date="2013-04" db="EMBL/GenBank/DDBJ databases">
        <authorList>
            <person name="Qu J."/>
            <person name="Murali S.C."/>
            <person name="Bandaranaike D."/>
            <person name="Bellair M."/>
            <person name="Blankenburg K."/>
            <person name="Chao H."/>
            <person name="Dinh H."/>
            <person name="Doddapaneni H."/>
            <person name="Downs B."/>
            <person name="Dugan-Rocha S."/>
            <person name="Elkadiri S."/>
            <person name="Gnanaolivu R.D."/>
            <person name="Hernandez B."/>
            <person name="Javaid M."/>
            <person name="Jayaseelan J.C."/>
            <person name="Lee S."/>
            <person name="Li M."/>
            <person name="Ming W."/>
            <person name="Munidasa M."/>
            <person name="Muniz J."/>
            <person name="Nguyen L."/>
            <person name="Ongeri F."/>
            <person name="Osuji N."/>
            <person name="Pu L.-L."/>
            <person name="Puazo M."/>
            <person name="Qu C."/>
            <person name="Quiroz J."/>
            <person name="Raj R."/>
            <person name="Weissenberger G."/>
            <person name="Xin Y."/>
            <person name="Zou X."/>
            <person name="Han Y."/>
            <person name="Richards S."/>
            <person name="Worley K."/>
            <person name="Muzny D."/>
            <person name="Gibbs R."/>
        </authorList>
    </citation>
    <scope>NUCLEOTIDE SEQUENCE</scope>
    <source>
        <strain evidence="1">Sampled in the wild</strain>
    </source>
</reference>
<protein>
    <submittedName>
        <fullName evidence="1">Uncharacterized protein</fullName>
    </submittedName>
</protein>
<dbReference type="OrthoDB" id="10623919at2759"/>
<dbReference type="GO" id="GO:0000070">
    <property type="term" value="P:mitotic sister chromatid segregation"/>
    <property type="evidence" value="ECO:0007669"/>
    <property type="project" value="InterPro"/>
</dbReference>
<comment type="caution">
    <text evidence="1">The sequence shown here is derived from an EMBL/GenBank/DDBJ whole genome shotgun (WGS) entry which is preliminary data.</text>
</comment>